<gene>
    <name evidence="2" type="ORF">SAMN02745725_01617</name>
</gene>
<evidence type="ECO:0000256" key="1">
    <source>
        <dbReference type="SAM" id="SignalP"/>
    </source>
</evidence>
<name>A0A1M6FZ40_PSEXY</name>
<sequence length="498" mass="54887">MRKNQFLACMVAAATVFSSAVALIPVQTANAQGLTQAANAELVKYGALENSEVELMKSLFDFEYYKSQNPDLVEILGNDYDMLFKHFCKCGVFEGRTCNPNFDPAAYASAYGDLKDLYGTDIVKYYQHYAAFGSKENRTLTTVKACADAGISVQTLSSAPVVITPQVFKLSEQLGITDYTAVQAAVNAVVAFAEKHSADIPENTVTHISVQMAYSKTEVRPERATATAYADAKTVVSAAEKTGTIAVDEGKFNKYIDFAIIKGSTGYAIVSASPNHSDGSYNHEQFENDMLNSTPVYHTEGYISASEITYSSVVAKYELSLSIPWTGTDSGSESSVSIDYKDDPLYQCTYWASTEDRDDGDNWIRVQKQGGIVYNLSSTESVSCETTEEGTNMRGWSEELKGYYTNSEGTEVHVFADDAEKQEWQDAREYPAMDGYEEDYGLDNKGQPDTTYTYGFDIQQDNEGKITGVSIGVYNDDTQFGYVYEDSYTYTPISGLSY</sequence>
<dbReference type="AlphaFoldDB" id="A0A1M6FZ40"/>
<dbReference type="Proteomes" id="UP000184185">
    <property type="component" value="Unassembled WGS sequence"/>
</dbReference>
<proteinExistence type="predicted"/>
<accession>A0A1M6FZ40</accession>
<dbReference type="RefSeq" id="WP_072915699.1">
    <property type="nucleotide sequence ID" value="NZ_FQYQ01000008.1"/>
</dbReference>
<protein>
    <submittedName>
        <fullName evidence="2">Uncharacterized protein</fullName>
    </submittedName>
</protein>
<organism evidence="2 3">
    <name type="scientific">Pseudobutyrivibrio xylanivorans DSM 14809</name>
    <dbReference type="NCBI Taxonomy" id="1123012"/>
    <lineage>
        <taxon>Bacteria</taxon>
        <taxon>Bacillati</taxon>
        <taxon>Bacillota</taxon>
        <taxon>Clostridia</taxon>
        <taxon>Lachnospirales</taxon>
        <taxon>Lachnospiraceae</taxon>
        <taxon>Pseudobutyrivibrio</taxon>
    </lineage>
</organism>
<feature type="signal peptide" evidence="1">
    <location>
        <begin position="1"/>
        <end position="22"/>
    </location>
</feature>
<evidence type="ECO:0000313" key="3">
    <source>
        <dbReference type="Proteomes" id="UP000184185"/>
    </source>
</evidence>
<dbReference type="EMBL" id="FQYQ01000008">
    <property type="protein sequence ID" value="SHJ02930.1"/>
    <property type="molecule type" value="Genomic_DNA"/>
</dbReference>
<evidence type="ECO:0000313" key="2">
    <source>
        <dbReference type="EMBL" id="SHJ02930.1"/>
    </source>
</evidence>
<reference evidence="2 3" key="1">
    <citation type="submission" date="2016-11" db="EMBL/GenBank/DDBJ databases">
        <authorList>
            <person name="Jaros S."/>
            <person name="Januszkiewicz K."/>
            <person name="Wedrychowicz H."/>
        </authorList>
    </citation>
    <scope>NUCLEOTIDE SEQUENCE [LARGE SCALE GENOMIC DNA]</scope>
    <source>
        <strain evidence="2 3">DSM 14809</strain>
    </source>
</reference>
<dbReference type="OrthoDB" id="1864251at2"/>
<keyword evidence="3" id="KW-1185">Reference proteome</keyword>
<keyword evidence="1" id="KW-0732">Signal</keyword>
<feature type="chain" id="PRO_5038873320" evidence="1">
    <location>
        <begin position="23"/>
        <end position="498"/>
    </location>
</feature>